<comment type="caution">
    <text evidence="3">The sequence shown here is derived from an EMBL/GenBank/DDBJ whole genome shotgun (WGS) entry which is preliminary data.</text>
</comment>
<dbReference type="AlphaFoldDB" id="A0A4V6DU45"/>
<feature type="compositionally biased region" description="Polar residues" evidence="1">
    <location>
        <begin position="159"/>
        <end position="174"/>
    </location>
</feature>
<sequence>MSSSNGTVVPLYIQVSDQQALVGSVVSASPSQTAMVLNCPPGTDGSDCGYYNLSVTVGPWAAATPPPNLPATGVYDMYMAMDSGSEPDADGNEGFTISIHCEVTSRTIPSVCTSINVGGNNDGTPTATFTNPGTSDDYAFSLAPITFTAGIEKLSAAASATNGPSSTGGSMTAITGSRTTSGSVSATGSSTSSGAAASQTGAASVYGVNMGTMGLLALAVAWFTR</sequence>
<proteinExistence type="predicted"/>
<keyword evidence="2" id="KW-0472">Membrane</keyword>
<keyword evidence="2" id="KW-1133">Transmembrane helix</keyword>
<name>A0A4V6DU45_9PEZI</name>
<feature type="compositionally biased region" description="Low complexity" evidence="1">
    <location>
        <begin position="175"/>
        <end position="196"/>
    </location>
</feature>
<evidence type="ECO:0000256" key="1">
    <source>
        <dbReference type="SAM" id="MobiDB-lite"/>
    </source>
</evidence>
<evidence type="ECO:0000313" key="4">
    <source>
        <dbReference type="Proteomes" id="UP000308133"/>
    </source>
</evidence>
<evidence type="ECO:0000256" key="2">
    <source>
        <dbReference type="SAM" id="Phobius"/>
    </source>
</evidence>
<protein>
    <submittedName>
        <fullName evidence="3">Uncharacterized protein</fullName>
    </submittedName>
</protein>
<organism evidence="3 4">
    <name type="scientific">Elsinoe australis</name>
    <dbReference type="NCBI Taxonomy" id="40998"/>
    <lineage>
        <taxon>Eukaryota</taxon>
        <taxon>Fungi</taxon>
        <taxon>Dikarya</taxon>
        <taxon>Ascomycota</taxon>
        <taxon>Pezizomycotina</taxon>
        <taxon>Dothideomycetes</taxon>
        <taxon>Dothideomycetidae</taxon>
        <taxon>Myriangiales</taxon>
        <taxon>Elsinoaceae</taxon>
        <taxon>Elsinoe</taxon>
    </lineage>
</organism>
<gene>
    <name evidence="3" type="ORF">C1H76_4680</name>
</gene>
<dbReference type="PANTHER" id="PTHR40640">
    <property type="entry name" value="ANCHORED GLYCOPROTEIN, PUTATIVE (AFU_ORTHOLOGUE AFUA_8G04860)-RELATED"/>
    <property type="match status" value="1"/>
</dbReference>
<feature type="transmembrane region" description="Helical" evidence="2">
    <location>
        <begin position="203"/>
        <end position="223"/>
    </location>
</feature>
<dbReference type="Proteomes" id="UP000308133">
    <property type="component" value="Unassembled WGS sequence"/>
</dbReference>
<feature type="region of interest" description="Disordered" evidence="1">
    <location>
        <begin position="159"/>
        <end position="196"/>
    </location>
</feature>
<dbReference type="EMBL" id="PTQR01000057">
    <property type="protein sequence ID" value="TKX23132.1"/>
    <property type="molecule type" value="Genomic_DNA"/>
</dbReference>
<dbReference type="PANTHER" id="PTHR40640:SF1">
    <property type="entry name" value="ANCHORED GLYCOPROTEIN, PUTATIVE (AFU_ORTHOLOGUE AFUA_8G04860)-RELATED"/>
    <property type="match status" value="1"/>
</dbReference>
<accession>A0A4V6DU45</accession>
<keyword evidence="2" id="KW-0812">Transmembrane</keyword>
<reference evidence="3 4" key="1">
    <citation type="submission" date="2018-02" db="EMBL/GenBank/DDBJ databases">
        <title>Draft genome sequences of Elsinoe sp., causing black scab on jojoba.</title>
        <authorList>
            <person name="Stodart B."/>
            <person name="Jeffress S."/>
            <person name="Ash G."/>
            <person name="Arun Chinnappa K."/>
        </authorList>
    </citation>
    <scope>NUCLEOTIDE SEQUENCE [LARGE SCALE GENOMIC DNA]</scope>
    <source>
        <strain evidence="3 4">Hillstone_2</strain>
    </source>
</reference>
<evidence type="ECO:0000313" key="3">
    <source>
        <dbReference type="EMBL" id="TKX23132.1"/>
    </source>
</evidence>